<protein>
    <submittedName>
        <fullName evidence="1">Uncharacterized protein</fullName>
    </submittedName>
</protein>
<dbReference type="RefSeq" id="WP_183772593.1">
    <property type="nucleotide sequence ID" value="NZ_JACHFW010000003.1"/>
</dbReference>
<proteinExistence type="predicted"/>
<sequence>MNTQFIAQCFKAASDSIINFIIDFQGGIGDEEDFDELMRNVNCNKIYLPVSIQDIVDGFIKKYLEPMVFEPETVFVKKQTLGYVDEDGCHHIDDEREVVTLLVEFMQVKMETQDAWMSTVTHRILPLLFEER</sequence>
<evidence type="ECO:0000313" key="1">
    <source>
        <dbReference type="EMBL" id="MBB5264164.1"/>
    </source>
</evidence>
<comment type="caution">
    <text evidence="1">The sequence shown here is derived from an EMBL/GenBank/DDBJ whole genome shotgun (WGS) entry which is preliminary data.</text>
</comment>
<name>A0A7W8H938_9FIRM</name>
<keyword evidence="2" id="KW-1185">Reference proteome</keyword>
<dbReference type="Proteomes" id="UP000543642">
    <property type="component" value="Unassembled WGS sequence"/>
</dbReference>
<dbReference type="AlphaFoldDB" id="A0A7W8H938"/>
<reference evidence="1 2" key="1">
    <citation type="submission" date="2020-08" db="EMBL/GenBank/DDBJ databases">
        <title>Genomic Encyclopedia of Type Strains, Phase IV (KMG-IV): sequencing the most valuable type-strain genomes for metagenomic binning, comparative biology and taxonomic classification.</title>
        <authorList>
            <person name="Goeker M."/>
        </authorList>
    </citation>
    <scope>NUCLEOTIDE SEQUENCE [LARGE SCALE GENOMIC DNA]</scope>
    <source>
        <strain evidence="1 2">DSM 106146</strain>
    </source>
</reference>
<accession>A0A7W8H938</accession>
<organism evidence="1 2">
    <name type="scientific">Catenibacillus scindens</name>
    <dbReference type="NCBI Taxonomy" id="673271"/>
    <lineage>
        <taxon>Bacteria</taxon>
        <taxon>Bacillati</taxon>
        <taxon>Bacillota</taxon>
        <taxon>Clostridia</taxon>
        <taxon>Lachnospirales</taxon>
        <taxon>Lachnospiraceae</taxon>
        <taxon>Catenibacillus</taxon>
    </lineage>
</organism>
<dbReference type="EMBL" id="JACHFW010000003">
    <property type="protein sequence ID" value="MBB5264164.1"/>
    <property type="molecule type" value="Genomic_DNA"/>
</dbReference>
<gene>
    <name evidence="1" type="ORF">HNP82_001269</name>
</gene>
<evidence type="ECO:0000313" key="2">
    <source>
        <dbReference type="Proteomes" id="UP000543642"/>
    </source>
</evidence>